<sequence length="70" mass="6982">MRILRGLACAAPATALLLSPVAHAGPSSDGQSSTGSGLLNVSYNGDSPIEIDRTLNLDFGAGSAGSDHDN</sequence>
<dbReference type="Proteomes" id="UP000580474">
    <property type="component" value="Unassembled WGS sequence"/>
</dbReference>
<dbReference type="RefSeq" id="WP_184478670.1">
    <property type="nucleotide sequence ID" value="NZ_JACHIV010000001.1"/>
</dbReference>
<feature type="signal peptide" evidence="1">
    <location>
        <begin position="1"/>
        <end position="24"/>
    </location>
</feature>
<name>A0A840NAC6_9PSEU</name>
<protein>
    <submittedName>
        <fullName evidence="2">Uncharacterized protein</fullName>
    </submittedName>
</protein>
<dbReference type="AlphaFoldDB" id="A0A840NAC6"/>
<evidence type="ECO:0000313" key="3">
    <source>
        <dbReference type="Proteomes" id="UP000580474"/>
    </source>
</evidence>
<reference evidence="2 3" key="1">
    <citation type="submission" date="2020-08" db="EMBL/GenBank/DDBJ databases">
        <title>Sequencing the genomes of 1000 actinobacteria strains.</title>
        <authorList>
            <person name="Klenk H.-P."/>
        </authorList>
    </citation>
    <scope>NUCLEOTIDE SEQUENCE [LARGE SCALE GENOMIC DNA]</scope>
    <source>
        <strain evidence="2 3">DSM 45582</strain>
    </source>
</reference>
<feature type="chain" id="PRO_5032941146" evidence="1">
    <location>
        <begin position="25"/>
        <end position="70"/>
    </location>
</feature>
<organism evidence="2 3">
    <name type="scientific">Saccharopolyspora gloriosae</name>
    <dbReference type="NCBI Taxonomy" id="455344"/>
    <lineage>
        <taxon>Bacteria</taxon>
        <taxon>Bacillati</taxon>
        <taxon>Actinomycetota</taxon>
        <taxon>Actinomycetes</taxon>
        <taxon>Pseudonocardiales</taxon>
        <taxon>Pseudonocardiaceae</taxon>
        <taxon>Saccharopolyspora</taxon>
    </lineage>
</organism>
<comment type="caution">
    <text evidence="2">The sequence shown here is derived from an EMBL/GenBank/DDBJ whole genome shotgun (WGS) entry which is preliminary data.</text>
</comment>
<accession>A0A840NAC6</accession>
<proteinExistence type="predicted"/>
<gene>
    <name evidence="2" type="ORF">BJ969_001998</name>
</gene>
<keyword evidence="1" id="KW-0732">Signal</keyword>
<evidence type="ECO:0000313" key="2">
    <source>
        <dbReference type="EMBL" id="MBB5068910.1"/>
    </source>
</evidence>
<dbReference type="EMBL" id="JACHIV010000001">
    <property type="protein sequence ID" value="MBB5068910.1"/>
    <property type="molecule type" value="Genomic_DNA"/>
</dbReference>
<keyword evidence="3" id="KW-1185">Reference proteome</keyword>
<evidence type="ECO:0000256" key="1">
    <source>
        <dbReference type="SAM" id="SignalP"/>
    </source>
</evidence>